<sequence>MSDRERSVSRDREAIIRSRRERRSSYGRSRSKSRSHSRLRSKHRHRHSRSTSRHRNSGHYRSSPRPTKIRNHHIPDRENPVPSFCLGVFGLSLYTTERELKEAFSKYGRIKDIQVVYDKKTNISRGFGFIYFDEVESATRAKEALNGTDLDNHKMRIDYSVTRRAHTPTPGIYMGKPTMPSYRRPYGSGYRRSPSYDRHHHRSSPRSRSRSRSRSPYSKSRRGGEKATHGRIK</sequence>
<evidence type="ECO:0000313" key="5">
    <source>
        <dbReference type="EMBL" id="CAF3884696.1"/>
    </source>
</evidence>
<evidence type="ECO:0000313" key="6">
    <source>
        <dbReference type="Proteomes" id="UP000663829"/>
    </source>
</evidence>
<dbReference type="CDD" id="cd12363">
    <property type="entry name" value="RRM_TRA2"/>
    <property type="match status" value="1"/>
</dbReference>
<accession>A0A814QMK3</accession>
<name>A0A814QMK3_9BILA</name>
<evidence type="ECO:0000256" key="1">
    <source>
        <dbReference type="PROSITE-ProRule" id="PRU00176"/>
    </source>
</evidence>
<feature type="compositionally biased region" description="Basic and acidic residues" evidence="2">
    <location>
        <begin position="222"/>
        <end position="233"/>
    </location>
</feature>
<feature type="compositionally biased region" description="Low complexity" evidence="2">
    <location>
        <begin position="180"/>
        <end position="193"/>
    </location>
</feature>
<comment type="caution">
    <text evidence="4">The sequence shown here is derived from an EMBL/GenBank/DDBJ whole genome shotgun (WGS) entry which is preliminary data.</text>
</comment>
<dbReference type="Pfam" id="PF00076">
    <property type="entry name" value="RRM_1"/>
    <property type="match status" value="1"/>
</dbReference>
<dbReference type="AlphaFoldDB" id="A0A814QMK3"/>
<feature type="compositionally biased region" description="Basic residues" evidence="2">
    <location>
        <begin position="29"/>
        <end position="58"/>
    </location>
</feature>
<dbReference type="PROSITE" id="PS50102">
    <property type="entry name" value="RRM"/>
    <property type="match status" value="1"/>
</dbReference>
<proteinExistence type="predicted"/>
<evidence type="ECO:0000256" key="2">
    <source>
        <dbReference type="SAM" id="MobiDB-lite"/>
    </source>
</evidence>
<feature type="domain" description="RRM" evidence="3">
    <location>
        <begin position="84"/>
        <end position="162"/>
    </location>
</feature>
<dbReference type="OrthoDB" id="439808at2759"/>
<dbReference type="Gene3D" id="3.30.70.330">
    <property type="match status" value="1"/>
</dbReference>
<dbReference type="Proteomes" id="UP000681722">
    <property type="component" value="Unassembled WGS sequence"/>
</dbReference>
<gene>
    <name evidence="4" type="ORF">GPM918_LOCUS19694</name>
    <name evidence="5" type="ORF">SRO942_LOCUS19694</name>
</gene>
<reference evidence="4" key="1">
    <citation type="submission" date="2021-02" db="EMBL/GenBank/DDBJ databases">
        <authorList>
            <person name="Nowell W R."/>
        </authorList>
    </citation>
    <scope>NUCLEOTIDE SEQUENCE</scope>
</reference>
<dbReference type="InterPro" id="IPR035979">
    <property type="entry name" value="RBD_domain_sf"/>
</dbReference>
<feature type="compositionally biased region" description="Basic and acidic residues" evidence="2">
    <location>
        <begin position="1"/>
        <end position="18"/>
    </location>
</feature>
<dbReference type="EMBL" id="CAJNOQ010006038">
    <property type="protein sequence ID" value="CAF1121096.1"/>
    <property type="molecule type" value="Genomic_DNA"/>
</dbReference>
<dbReference type="SMART" id="SM00360">
    <property type="entry name" value="RRM"/>
    <property type="match status" value="1"/>
</dbReference>
<feature type="compositionally biased region" description="Basic residues" evidence="2">
    <location>
        <begin position="198"/>
        <end position="213"/>
    </location>
</feature>
<dbReference type="PANTHER" id="PTHR48034">
    <property type="entry name" value="TRANSFORMER-2 SEX-DETERMINING PROTEIN-RELATED"/>
    <property type="match status" value="1"/>
</dbReference>
<dbReference type="InterPro" id="IPR000504">
    <property type="entry name" value="RRM_dom"/>
</dbReference>
<keyword evidence="1" id="KW-0694">RNA-binding</keyword>
<evidence type="ECO:0000313" key="4">
    <source>
        <dbReference type="EMBL" id="CAF1121096.1"/>
    </source>
</evidence>
<dbReference type="EMBL" id="CAJOBC010006039">
    <property type="protein sequence ID" value="CAF3884696.1"/>
    <property type="molecule type" value="Genomic_DNA"/>
</dbReference>
<feature type="region of interest" description="Disordered" evidence="2">
    <location>
        <begin position="1"/>
        <end position="77"/>
    </location>
</feature>
<organism evidence="4 6">
    <name type="scientific">Didymodactylos carnosus</name>
    <dbReference type="NCBI Taxonomy" id="1234261"/>
    <lineage>
        <taxon>Eukaryota</taxon>
        <taxon>Metazoa</taxon>
        <taxon>Spiralia</taxon>
        <taxon>Gnathifera</taxon>
        <taxon>Rotifera</taxon>
        <taxon>Eurotatoria</taxon>
        <taxon>Bdelloidea</taxon>
        <taxon>Philodinida</taxon>
        <taxon>Philodinidae</taxon>
        <taxon>Didymodactylos</taxon>
    </lineage>
</organism>
<dbReference type="SUPFAM" id="SSF54928">
    <property type="entry name" value="RNA-binding domain, RBD"/>
    <property type="match status" value="1"/>
</dbReference>
<evidence type="ECO:0000259" key="3">
    <source>
        <dbReference type="PROSITE" id="PS50102"/>
    </source>
</evidence>
<keyword evidence="6" id="KW-1185">Reference proteome</keyword>
<dbReference type="Proteomes" id="UP000663829">
    <property type="component" value="Unassembled WGS sequence"/>
</dbReference>
<dbReference type="InterPro" id="IPR012677">
    <property type="entry name" value="Nucleotide-bd_a/b_plait_sf"/>
</dbReference>
<protein>
    <recommendedName>
        <fullName evidence="3">RRM domain-containing protein</fullName>
    </recommendedName>
</protein>
<feature type="region of interest" description="Disordered" evidence="2">
    <location>
        <begin position="168"/>
        <end position="233"/>
    </location>
</feature>
<dbReference type="InterPro" id="IPR050441">
    <property type="entry name" value="RBM"/>
</dbReference>
<dbReference type="GO" id="GO:0003723">
    <property type="term" value="F:RNA binding"/>
    <property type="evidence" value="ECO:0007669"/>
    <property type="project" value="UniProtKB-UniRule"/>
</dbReference>